<sequence>MLLQLDDVVLRFAGNTVLENIRFGVAENSVASLIGPNGAGKTSLFNCITGFYRPQQGSITFGGEQLLKRKPHAVTKLGIARTFQNVRLFREMSVLDNVMAGQHCRSRAGAFSAIFGLPSQRAEERRVREICEECLEFVGIADEADRIATNLAYGHQRLVEIARALATQPRLLLLDEPAAGLNSSEKTELVRLIRRIRDERGVAVLLIEHDMGLVMEVSEHISVLDHGRIIAEGTAEAIQSDPAVIEAYLGQDEDELELT</sequence>
<accession>A0A5B8RCW4</accession>
<dbReference type="EC" id="3.6.3.-" evidence="5"/>
<dbReference type="GO" id="GO:0015192">
    <property type="term" value="F:L-phenylalanine transmembrane transporter activity"/>
    <property type="evidence" value="ECO:0007669"/>
    <property type="project" value="TreeGrafter"/>
</dbReference>
<dbReference type="InterPro" id="IPR032823">
    <property type="entry name" value="BCA_ABC_TP_C"/>
</dbReference>
<keyword evidence="3 5" id="KW-0067">ATP-binding</keyword>
<dbReference type="EMBL" id="MN079118">
    <property type="protein sequence ID" value="QEA05953.1"/>
    <property type="molecule type" value="Genomic_DNA"/>
</dbReference>
<dbReference type="GO" id="GO:0005304">
    <property type="term" value="F:L-valine transmembrane transporter activity"/>
    <property type="evidence" value="ECO:0007669"/>
    <property type="project" value="TreeGrafter"/>
</dbReference>
<dbReference type="SUPFAM" id="SSF52540">
    <property type="entry name" value="P-loop containing nucleoside triphosphate hydrolases"/>
    <property type="match status" value="1"/>
</dbReference>
<evidence type="ECO:0000256" key="1">
    <source>
        <dbReference type="ARBA" id="ARBA00022448"/>
    </source>
</evidence>
<dbReference type="AlphaFoldDB" id="A0A5B8RCW4"/>
<dbReference type="InterPro" id="IPR003593">
    <property type="entry name" value="AAA+_ATPase"/>
</dbReference>
<keyword evidence="2" id="KW-0547">Nucleotide-binding</keyword>
<dbReference type="GO" id="GO:0005524">
    <property type="term" value="F:ATP binding"/>
    <property type="evidence" value="ECO:0007669"/>
    <property type="project" value="UniProtKB-KW"/>
</dbReference>
<organism evidence="5">
    <name type="scientific">uncultured organism</name>
    <dbReference type="NCBI Taxonomy" id="155900"/>
    <lineage>
        <taxon>unclassified sequences</taxon>
        <taxon>environmental samples</taxon>
    </lineage>
</organism>
<dbReference type="SMART" id="SM00382">
    <property type="entry name" value="AAA"/>
    <property type="match status" value="1"/>
</dbReference>
<protein>
    <submittedName>
        <fullName evidence="5">Lipopolysaccharide export system ATP-binding protein LptB</fullName>
        <ecNumber evidence="5">3.6.3.-</ecNumber>
    </submittedName>
</protein>
<name>A0A5B8RCW4_9ZZZZ</name>
<dbReference type="PANTHER" id="PTHR45772:SF7">
    <property type="entry name" value="AMINO ACID ABC TRANSPORTER ATP-BINDING PROTEIN"/>
    <property type="match status" value="1"/>
</dbReference>
<proteinExistence type="predicted"/>
<dbReference type="PROSITE" id="PS50893">
    <property type="entry name" value="ABC_TRANSPORTER_2"/>
    <property type="match status" value="1"/>
</dbReference>
<dbReference type="GO" id="GO:0015808">
    <property type="term" value="P:L-alanine transport"/>
    <property type="evidence" value="ECO:0007669"/>
    <property type="project" value="TreeGrafter"/>
</dbReference>
<dbReference type="PANTHER" id="PTHR45772">
    <property type="entry name" value="CONSERVED COMPONENT OF ABC TRANSPORTER FOR NATURAL AMINO ACIDS-RELATED"/>
    <property type="match status" value="1"/>
</dbReference>
<dbReference type="Pfam" id="PF12399">
    <property type="entry name" value="BCA_ABC_TP_C"/>
    <property type="match status" value="1"/>
</dbReference>
<keyword evidence="1" id="KW-0813">Transport</keyword>
<feature type="domain" description="ABC transporter" evidence="4">
    <location>
        <begin position="3"/>
        <end position="251"/>
    </location>
</feature>
<dbReference type="FunFam" id="3.40.50.300:FF:000421">
    <property type="entry name" value="Branched-chain amino acid ABC transporter ATP-binding protein"/>
    <property type="match status" value="1"/>
</dbReference>
<keyword evidence="5" id="KW-0378">Hydrolase</keyword>
<evidence type="ECO:0000259" key="4">
    <source>
        <dbReference type="PROSITE" id="PS50893"/>
    </source>
</evidence>
<dbReference type="GO" id="GO:1903805">
    <property type="term" value="P:L-valine import across plasma membrane"/>
    <property type="evidence" value="ECO:0007669"/>
    <property type="project" value="TreeGrafter"/>
</dbReference>
<evidence type="ECO:0000256" key="3">
    <source>
        <dbReference type="ARBA" id="ARBA00022840"/>
    </source>
</evidence>
<evidence type="ECO:0000313" key="5">
    <source>
        <dbReference type="EMBL" id="QEA05953.1"/>
    </source>
</evidence>
<gene>
    <name evidence="5" type="primary">lptB_7</name>
    <name evidence="5" type="ORF">KBTEX_02282</name>
</gene>
<dbReference type="InterPro" id="IPR027417">
    <property type="entry name" value="P-loop_NTPase"/>
</dbReference>
<dbReference type="Pfam" id="PF00005">
    <property type="entry name" value="ABC_tran"/>
    <property type="match status" value="1"/>
</dbReference>
<dbReference type="Gene3D" id="3.40.50.300">
    <property type="entry name" value="P-loop containing nucleotide triphosphate hydrolases"/>
    <property type="match status" value="1"/>
</dbReference>
<dbReference type="InterPro" id="IPR051120">
    <property type="entry name" value="ABC_AA/LPS_Transport"/>
</dbReference>
<dbReference type="GO" id="GO:0005886">
    <property type="term" value="C:plasma membrane"/>
    <property type="evidence" value="ECO:0007669"/>
    <property type="project" value="TreeGrafter"/>
</dbReference>
<evidence type="ECO:0000256" key="2">
    <source>
        <dbReference type="ARBA" id="ARBA00022741"/>
    </source>
</evidence>
<dbReference type="GO" id="GO:1903806">
    <property type="term" value="P:L-isoleucine import across plasma membrane"/>
    <property type="evidence" value="ECO:0007669"/>
    <property type="project" value="TreeGrafter"/>
</dbReference>
<dbReference type="InterPro" id="IPR003439">
    <property type="entry name" value="ABC_transporter-like_ATP-bd"/>
</dbReference>
<dbReference type="CDD" id="cd03219">
    <property type="entry name" value="ABC_Mj1267_LivG_branched"/>
    <property type="match status" value="1"/>
</dbReference>
<dbReference type="GO" id="GO:0016887">
    <property type="term" value="F:ATP hydrolysis activity"/>
    <property type="evidence" value="ECO:0007669"/>
    <property type="project" value="InterPro"/>
</dbReference>
<reference evidence="5" key="1">
    <citation type="submission" date="2019-06" db="EMBL/GenBank/DDBJ databases">
        <authorList>
            <person name="Murdoch R.W."/>
            <person name="Fathepure B."/>
        </authorList>
    </citation>
    <scope>NUCLEOTIDE SEQUENCE</scope>
</reference>
<dbReference type="GO" id="GO:0015188">
    <property type="term" value="F:L-isoleucine transmembrane transporter activity"/>
    <property type="evidence" value="ECO:0007669"/>
    <property type="project" value="TreeGrafter"/>
</dbReference>
<dbReference type="GO" id="GO:0042941">
    <property type="term" value="P:D-alanine transmembrane transport"/>
    <property type="evidence" value="ECO:0007669"/>
    <property type="project" value="TreeGrafter"/>
</dbReference>